<proteinExistence type="inferred from homology"/>
<evidence type="ECO:0000256" key="1">
    <source>
        <dbReference type="ARBA" id="ARBA00001933"/>
    </source>
</evidence>
<gene>
    <name evidence="5" type="ORF">AV656_09415</name>
</gene>
<dbReference type="EMBL" id="LQNT01000010">
    <property type="protein sequence ID" value="KZE37742.1"/>
    <property type="molecule type" value="Genomic_DNA"/>
</dbReference>
<evidence type="ECO:0000256" key="4">
    <source>
        <dbReference type="SAM" id="MobiDB-lite"/>
    </source>
</evidence>
<sequence length="237" mass="25648">MSNSHVATMLSLPGNRTPAAGPSARSLLEKAVTSLEEADAAFACNTGRAAIATVMSLFRPGEGLIAPEDLQADTRRLFEYYRKQHGIPVDYLPFGKPGEVECAVTDTTKAIYLESLPRPFSEEADIEGYARIAKKYSLLLIVDHTRYTPITRKPIALGADIVIHSETHYLAGNHDVQAGLVAAKGEALCKNLAAHHHAAGAALSASESKQIFRGLQTLPLRMKHHEENAGKRRLSGI</sequence>
<evidence type="ECO:0008006" key="7">
    <source>
        <dbReference type="Google" id="ProtNLM"/>
    </source>
</evidence>
<comment type="caution">
    <text evidence="5">The sequence shown here is derived from an EMBL/GenBank/DDBJ whole genome shotgun (WGS) entry which is preliminary data.</text>
</comment>
<evidence type="ECO:0000256" key="2">
    <source>
        <dbReference type="ARBA" id="ARBA00022898"/>
    </source>
</evidence>
<keyword evidence="2 3" id="KW-0663">Pyridoxal phosphate</keyword>
<dbReference type="Gene3D" id="3.40.640.10">
    <property type="entry name" value="Type I PLP-dependent aspartate aminotransferase-like (Major domain)"/>
    <property type="match status" value="1"/>
</dbReference>
<evidence type="ECO:0000313" key="5">
    <source>
        <dbReference type="EMBL" id="KZE37742.1"/>
    </source>
</evidence>
<comment type="cofactor">
    <cofactor evidence="1 3">
        <name>pyridoxal 5'-phosphate</name>
        <dbReference type="ChEBI" id="CHEBI:597326"/>
    </cofactor>
</comment>
<dbReference type="InterPro" id="IPR000277">
    <property type="entry name" value="Cys/Met-Metab_PyrdxlP-dep_enz"/>
</dbReference>
<dbReference type="GO" id="GO:0030170">
    <property type="term" value="F:pyridoxal phosphate binding"/>
    <property type="evidence" value="ECO:0007669"/>
    <property type="project" value="InterPro"/>
</dbReference>
<dbReference type="Proteomes" id="UP000076490">
    <property type="component" value="Unassembled WGS sequence"/>
</dbReference>
<reference evidence="5 6" key="1">
    <citation type="submission" date="2016-01" db="EMBL/GenBank/DDBJ databases">
        <title>Whole genome sequencing of Bhargavaea cecembensis T14.</title>
        <authorList>
            <person name="Hong K.W."/>
        </authorList>
    </citation>
    <scope>NUCLEOTIDE SEQUENCE [LARGE SCALE GENOMIC DNA]</scope>
    <source>
        <strain evidence="5 6">T14</strain>
    </source>
</reference>
<dbReference type="AlphaFoldDB" id="A0A161RDN5"/>
<organism evidence="5 6">
    <name type="scientific">Bhargavaea cecembensis</name>
    <dbReference type="NCBI Taxonomy" id="394098"/>
    <lineage>
        <taxon>Bacteria</taxon>
        <taxon>Bacillati</taxon>
        <taxon>Bacillota</taxon>
        <taxon>Bacilli</taxon>
        <taxon>Bacillales</taxon>
        <taxon>Caryophanaceae</taxon>
        <taxon>Bhargavaea</taxon>
    </lineage>
</organism>
<dbReference type="PANTHER" id="PTHR11808">
    <property type="entry name" value="TRANS-SULFURATION ENZYME FAMILY MEMBER"/>
    <property type="match status" value="1"/>
</dbReference>
<protein>
    <recommendedName>
        <fullName evidence="7">Aminotransferase class I/classII domain-containing protein</fullName>
    </recommendedName>
</protein>
<dbReference type="InterPro" id="IPR015424">
    <property type="entry name" value="PyrdxlP-dep_Trfase"/>
</dbReference>
<dbReference type="GO" id="GO:0005737">
    <property type="term" value="C:cytoplasm"/>
    <property type="evidence" value="ECO:0007669"/>
    <property type="project" value="TreeGrafter"/>
</dbReference>
<dbReference type="Pfam" id="PF01053">
    <property type="entry name" value="Cys_Met_Meta_PP"/>
    <property type="match status" value="1"/>
</dbReference>
<accession>A0A161RDN5</accession>
<comment type="similarity">
    <text evidence="3">Belongs to the trans-sulfuration enzymes family.</text>
</comment>
<dbReference type="GO" id="GO:0016846">
    <property type="term" value="F:carbon-sulfur lyase activity"/>
    <property type="evidence" value="ECO:0007669"/>
    <property type="project" value="TreeGrafter"/>
</dbReference>
<feature type="region of interest" description="Disordered" evidence="4">
    <location>
        <begin position="1"/>
        <end position="23"/>
    </location>
</feature>
<dbReference type="RefSeq" id="WP_063181428.1">
    <property type="nucleotide sequence ID" value="NZ_LQNT01000010.1"/>
</dbReference>
<evidence type="ECO:0000256" key="3">
    <source>
        <dbReference type="RuleBase" id="RU362118"/>
    </source>
</evidence>
<dbReference type="PANTHER" id="PTHR11808:SF90">
    <property type="entry name" value="CYSTATHIONINE GAMMA-SYNTHASE"/>
    <property type="match status" value="1"/>
</dbReference>
<name>A0A161RDN5_9BACL</name>
<dbReference type="InterPro" id="IPR015421">
    <property type="entry name" value="PyrdxlP-dep_Trfase_major"/>
</dbReference>
<evidence type="ECO:0000313" key="6">
    <source>
        <dbReference type="Proteomes" id="UP000076490"/>
    </source>
</evidence>
<dbReference type="GO" id="GO:0019346">
    <property type="term" value="P:transsulfuration"/>
    <property type="evidence" value="ECO:0007669"/>
    <property type="project" value="InterPro"/>
</dbReference>
<dbReference type="SUPFAM" id="SSF53383">
    <property type="entry name" value="PLP-dependent transferases"/>
    <property type="match status" value="1"/>
</dbReference>